<evidence type="ECO:0000313" key="2">
    <source>
        <dbReference type="EMBL" id="GID73472.1"/>
    </source>
</evidence>
<dbReference type="Proteomes" id="UP000609879">
    <property type="component" value="Unassembled WGS sequence"/>
</dbReference>
<dbReference type="SUPFAM" id="SSF143120">
    <property type="entry name" value="YefM-like"/>
    <property type="match status" value="1"/>
</dbReference>
<sequence length="62" mass="6843">MGKRDKVKTTSDKSVREAREKFADLLYDAAAGKVTYITSRGRRIAAVVPLSIADDALEETQE</sequence>
<dbReference type="InterPro" id="IPR036165">
    <property type="entry name" value="YefM-like_sf"/>
</dbReference>
<comment type="similarity">
    <text evidence="1">Belongs to the phD/YefM antitoxin family.</text>
</comment>
<dbReference type="RefSeq" id="WP_203761390.1">
    <property type="nucleotide sequence ID" value="NZ_BAAABO010000029.1"/>
</dbReference>
<evidence type="ECO:0000256" key="1">
    <source>
        <dbReference type="ARBA" id="ARBA00009981"/>
    </source>
</evidence>
<name>A0ABQ3Y0E5_9ACTN</name>
<dbReference type="EMBL" id="BOMI01000033">
    <property type="protein sequence ID" value="GID73472.1"/>
    <property type="molecule type" value="Genomic_DNA"/>
</dbReference>
<gene>
    <name evidence="2" type="ORF">Ade02nite_21130</name>
</gene>
<reference evidence="2 3" key="1">
    <citation type="submission" date="2021-01" db="EMBL/GenBank/DDBJ databases">
        <title>Whole genome shotgun sequence of Actinoplanes deccanensis NBRC 13994.</title>
        <authorList>
            <person name="Komaki H."/>
            <person name="Tamura T."/>
        </authorList>
    </citation>
    <scope>NUCLEOTIDE SEQUENCE [LARGE SCALE GENOMIC DNA]</scope>
    <source>
        <strain evidence="2 3">NBRC 13994</strain>
    </source>
</reference>
<protein>
    <recommendedName>
        <fullName evidence="4">Antitoxin</fullName>
    </recommendedName>
</protein>
<organism evidence="2 3">
    <name type="scientific">Paractinoplanes deccanensis</name>
    <dbReference type="NCBI Taxonomy" id="113561"/>
    <lineage>
        <taxon>Bacteria</taxon>
        <taxon>Bacillati</taxon>
        <taxon>Actinomycetota</taxon>
        <taxon>Actinomycetes</taxon>
        <taxon>Micromonosporales</taxon>
        <taxon>Micromonosporaceae</taxon>
        <taxon>Paractinoplanes</taxon>
    </lineage>
</organism>
<dbReference type="NCBIfam" id="TIGR01552">
    <property type="entry name" value="phd_fam"/>
    <property type="match status" value="1"/>
</dbReference>
<keyword evidence="3" id="KW-1185">Reference proteome</keyword>
<comment type="caution">
    <text evidence="2">The sequence shown here is derived from an EMBL/GenBank/DDBJ whole genome shotgun (WGS) entry which is preliminary data.</text>
</comment>
<proteinExistence type="inferred from homology"/>
<evidence type="ECO:0000313" key="3">
    <source>
        <dbReference type="Proteomes" id="UP000609879"/>
    </source>
</evidence>
<dbReference type="Gene3D" id="3.40.1620.10">
    <property type="entry name" value="YefM-like domain"/>
    <property type="match status" value="1"/>
</dbReference>
<evidence type="ECO:0008006" key="4">
    <source>
        <dbReference type="Google" id="ProtNLM"/>
    </source>
</evidence>
<accession>A0ABQ3Y0E5</accession>